<dbReference type="GO" id="GO:0005886">
    <property type="term" value="C:plasma membrane"/>
    <property type="evidence" value="ECO:0007669"/>
    <property type="project" value="UniProtKB-SubCell"/>
</dbReference>
<protein>
    <submittedName>
        <fullName evidence="11">Apolipoprotein N-acyltransferase</fullName>
        <ecNumber evidence="11">2.3.1.-</ecNumber>
    </submittedName>
</protein>
<keyword evidence="7 9" id="KW-0472">Membrane</keyword>
<dbReference type="InterPro" id="IPR004563">
    <property type="entry name" value="Apolipo_AcylTrfase"/>
</dbReference>
<dbReference type="PROSITE" id="PS50263">
    <property type="entry name" value="CN_HYDROLASE"/>
    <property type="match status" value="1"/>
</dbReference>
<evidence type="ECO:0000313" key="11">
    <source>
        <dbReference type="EMBL" id="ODS33956.1"/>
    </source>
</evidence>
<evidence type="ECO:0000256" key="2">
    <source>
        <dbReference type="ARBA" id="ARBA00010065"/>
    </source>
</evidence>
<feature type="transmembrane region" description="Helical" evidence="9">
    <location>
        <begin position="20"/>
        <end position="42"/>
    </location>
</feature>
<comment type="similarity">
    <text evidence="2">Belongs to the CN hydrolase family. Apolipoprotein N-acyltransferase subfamily.</text>
</comment>
<evidence type="ECO:0000256" key="4">
    <source>
        <dbReference type="ARBA" id="ARBA00022679"/>
    </source>
</evidence>
<organism evidence="11 12">
    <name type="scientific">Candidatus Scalindua rubra</name>
    <dbReference type="NCBI Taxonomy" id="1872076"/>
    <lineage>
        <taxon>Bacteria</taxon>
        <taxon>Pseudomonadati</taxon>
        <taxon>Planctomycetota</taxon>
        <taxon>Candidatus Brocadiia</taxon>
        <taxon>Candidatus Brocadiales</taxon>
        <taxon>Candidatus Scalinduaceae</taxon>
        <taxon>Candidatus Scalindua</taxon>
    </lineage>
</organism>
<comment type="caution">
    <text evidence="11">The sequence shown here is derived from an EMBL/GenBank/DDBJ whole genome shotgun (WGS) entry which is preliminary data.</text>
</comment>
<reference evidence="11 12" key="1">
    <citation type="submission" date="2016-07" db="EMBL/GenBank/DDBJ databases">
        <title>Draft genome of Scalindua rubra, obtained from a brine-seawater interface in the Red Sea, sheds light on salt adaptation in anammox bacteria.</title>
        <authorList>
            <person name="Speth D.R."/>
            <person name="Lagkouvardos I."/>
            <person name="Wang Y."/>
            <person name="Qian P.-Y."/>
            <person name="Dutilh B.E."/>
            <person name="Jetten M.S."/>
        </authorList>
    </citation>
    <scope>NUCLEOTIDE SEQUENCE [LARGE SCALE GENOMIC DNA]</scope>
    <source>
        <strain evidence="11">BSI-1</strain>
    </source>
</reference>
<name>A0A1E3XE97_9BACT</name>
<evidence type="ECO:0000256" key="1">
    <source>
        <dbReference type="ARBA" id="ARBA00004651"/>
    </source>
</evidence>
<evidence type="ECO:0000256" key="6">
    <source>
        <dbReference type="ARBA" id="ARBA00022989"/>
    </source>
</evidence>
<evidence type="ECO:0000259" key="10">
    <source>
        <dbReference type="PROSITE" id="PS50263"/>
    </source>
</evidence>
<keyword evidence="6 9" id="KW-1133">Transmembrane helix</keyword>
<evidence type="ECO:0000256" key="3">
    <source>
        <dbReference type="ARBA" id="ARBA00022475"/>
    </source>
</evidence>
<sequence>MGHSQYLNLPLIQIADVTGVYGISFIVVIFNAAIADLIEQLWFKGSFKSGIDSVVFSGKKRRLFYFTIIIPCLLLFLVSGYGYFNLRSYKSLQDGPDVCVVQGNIPQGVKINANEKQREEILMKYVGLSLKTLKTAGKEIDLIAWPETMVPGILNIDPDILDRKIDRLSKESVQKLTDVTSANLILGGTAIDVKDNLPLYFNTAFFLIGKENL</sequence>
<accession>A0A1E3XE97</accession>
<keyword evidence="8 11" id="KW-0012">Acyltransferase</keyword>
<dbReference type="InterPro" id="IPR003010">
    <property type="entry name" value="C-N_Hydrolase"/>
</dbReference>
<dbReference type="GO" id="GO:0016410">
    <property type="term" value="F:N-acyltransferase activity"/>
    <property type="evidence" value="ECO:0007669"/>
    <property type="project" value="InterPro"/>
</dbReference>
<dbReference type="Gene3D" id="3.60.110.10">
    <property type="entry name" value="Carbon-nitrogen hydrolase"/>
    <property type="match status" value="1"/>
</dbReference>
<dbReference type="AlphaFoldDB" id="A0A1E3XE97"/>
<feature type="domain" description="CN hydrolase" evidence="10">
    <location>
        <begin position="101"/>
        <end position="213"/>
    </location>
</feature>
<proteinExistence type="inferred from homology"/>
<gene>
    <name evidence="11" type="primary">cutE_2</name>
    <name evidence="11" type="ORF">SCARUB_00929</name>
</gene>
<dbReference type="PANTHER" id="PTHR38686:SF1">
    <property type="entry name" value="APOLIPOPROTEIN N-ACYLTRANSFERASE"/>
    <property type="match status" value="1"/>
</dbReference>
<comment type="subcellular location">
    <subcellularLocation>
        <location evidence="1">Cell membrane</location>
        <topology evidence="1">Multi-pass membrane protein</topology>
    </subcellularLocation>
</comment>
<dbReference type="InterPro" id="IPR036526">
    <property type="entry name" value="C-N_Hydrolase_sf"/>
</dbReference>
<evidence type="ECO:0000256" key="9">
    <source>
        <dbReference type="SAM" id="Phobius"/>
    </source>
</evidence>
<dbReference type="PATRIC" id="fig|1872076.5.peg.1078"/>
<dbReference type="EC" id="2.3.1.-" evidence="11"/>
<feature type="transmembrane region" description="Helical" evidence="9">
    <location>
        <begin position="63"/>
        <end position="84"/>
    </location>
</feature>
<keyword evidence="11" id="KW-0449">Lipoprotein</keyword>
<dbReference type="GO" id="GO:0042158">
    <property type="term" value="P:lipoprotein biosynthetic process"/>
    <property type="evidence" value="ECO:0007669"/>
    <property type="project" value="InterPro"/>
</dbReference>
<evidence type="ECO:0000256" key="7">
    <source>
        <dbReference type="ARBA" id="ARBA00023136"/>
    </source>
</evidence>
<keyword evidence="3" id="KW-1003">Cell membrane</keyword>
<evidence type="ECO:0000313" key="12">
    <source>
        <dbReference type="Proteomes" id="UP000094056"/>
    </source>
</evidence>
<dbReference type="InterPro" id="IPR045378">
    <property type="entry name" value="LNT_N"/>
</dbReference>
<keyword evidence="4 11" id="KW-0808">Transferase</keyword>
<dbReference type="PANTHER" id="PTHR38686">
    <property type="entry name" value="APOLIPOPROTEIN N-ACYLTRANSFERASE"/>
    <property type="match status" value="1"/>
</dbReference>
<evidence type="ECO:0000256" key="5">
    <source>
        <dbReference type="ARBA" id="ARBA00022692"/>
    </source>
</evidence>
<dbReference type="EMBL" id="MAYW01000016">
    <property type="protein sequence ID" value="ODS33956.1"/>
    <property type="molecule type" value="Genomic_DNA"/>
</dbReference>
<evidence type="ECO:0000256" key="8">
    <source>
        <dbReference type="ARBA" id="ARBA00023315"/>
    </source>
</evidence>
<dbReference type="Pfam" id="PF20154">
    <property type="entry name" value="LNT_N"/>
    <property type="match status" value="1"/>
</dbReference>
<keyword evidence="5 9" id="KW-0812">Transmembrane</keyword>
<dbReference type="Proteomes" id="UP000094056">
    <property type="component" value="Unassembled WGS sequence"/>
</dbReference>